<dbReference type="InterPro" id="IPR058533">
    <property type="entry name" value="Cation_efflux_TM"/>
</dbReference>
<dbReference type="GO" id="GO:0005794">
    <property type="term" value="C:Golgi apparatus"/>
    <property type="evidence" value="ECO:0007669"/>
    <property type="project" value="TreeGrafter"/>
</dbReference>
<feature type="transmembrane region" description="Helical" evidence="8">
    <location>
        <begin position="84"/>
        <end position="115"/>
    </location>
</feature>
<evidence type="ECO:0000313" key="11">
    <source>
        <dbReference type="EMBL" id="KAH3669944.1"/>
    </source>
</evidence>
<evidence type="ECO:0000313" key="12">
    <source>
        <dbReference type="Proteomes" id="UP000788993"/>
    </source>
</evidence>
<evidence type="ECO:0000256" key="4">
    <source>
        <dbReference type="ARBA" id="ARBA00022692"/>
    </source>
</evidence>
<feature type="transmembrane region" description="Helical" evidence="8">
    <location>
        <begin position="169"/>
        <end position="187"/>
    </location>
</feature>
<dbReference type="EMBL" id="JAEUBD010000983">
    <property type="protein sequence ID" value="KAH3669944.1"/>
    <property type="molecule type" value="Genomic_DNA"/>
</dbReference>
<evidence type="ECO:0000256" key="3">
    <source>
        <dbReference type="ARBA" id="ARBA00022448"/>
    </source>
</evidence>
<comment type="subcellular location">
    <subcellularLocation>
        <location evidence="8">Endoplasmic reticulum membrane</location>
        <topology evidence="8">Multi-pass membrane protein</topology>
    </subcellularLocation>
    <subcellularLocation>
        <location evidence="1">Membrane</location>
        <topology evidence="1">Multi-pass membrane protein</topology>
    </subcellularLocation>
</comment>
<evidence type="ECO:0000256" key="6">
    <source>
        <dbReference type="ARBA" id="ARBA00023065"/>
    </source>
</evidence>
<evidence type="ECO:0000256" key="2">
    <source>
        <dbReference type="ARBA" id="ARBA00008873"/>
    </source>
</evidence>
<accession>A0A9P8PET9</accession>
<keyword evidence="7 8" id="KW-0472">Membrane</keyword>
<feature type="transmembrane region" description="Helical" evidence="8">
    <location>
        <begin position="202"/>
        <end position="221"/>
    </location>
</feature>
<dbReference type="InterPro" id="IPR002524">
    <property type="entry name" value="Cation_efflux"/>
</dbReference>
<evidence type="ECO:0000259" key="10">
    <source>
        <dbReference type="Pfam" id="PF01545"/>
    </source>
</evidence>
<dbReference type="NCBIfam" id="TIGR01297">
    <property type="entry name" value="CDF"/>
    <property type="match status" value="1"/>
</dbReference>
<dbReference type="AlphaFoldDB" id="A0A9P8PET9"/>
<feature type="transmembrane region" description="Helical" evidence="8">
    <location>
        <begin position="36"/>
        <end position="63"/>
    </location>
</feature>
<comment type="caution">
    <text evidence="11">The sequence shown here is derived from an EMBL/GenBank/DDBJ whole genome shotgun (WGS) entry which is preliminary data.</text>
</comment>
<feature type="transmembrane region" description="Helical" evidence="8">
    <location>
        <begin position="145"/>
        <end position="162"/>
    </location>
</feature>
<evidence type="ECO:0000256" key="8">
    <source>
        <dbReference type="RuleBase" id="RU369017"/>
    </source>
</evidence>
<reference evidence="11" key="2">
    <citation type="submission" date="2021-01" db="EMBL/GenBank/DDBJ databases">
        <authorList>
            <person name="Schikora-Tamarit M.A."/>
        </authorList>
    </citation>
    <scope>NUCLEOTIDE SEQUENCE</scope>
    <source>
        <strain evidence="11">NCAIM Y.01608</strain>
    </source>
</reference>
<name>A0A9P8PET9_9ASCO</name>
<feature type="transmembrane region" description="Helical" evidence="8">
    <location>
        <begin position="384"/>
        <end position="403"/>
    </location>
</feature>
<keyword evidence="12" id="KW-1185">Reference proteome</keyword>
<feature type="transmembrane region" description="Helical" evidence="8">
    <location>
        <begin position="423"/>
        <end position="441"/>
    </location>
</feature>
<evidence type="ECO:0000256" key="9">
    <source>
        <dbReference type="SAM" id="MobiDB-lite"/>
    </source>
</evidence>
<dbReference type="GO" id="GO:0031410">
    <property type="term" value="C:cytoplasmic vesicle"/>
    <property type="evidence" value="ECO:0007669"/>
    <property type="project" value="TreeGrafter"/>
</dbReference>
<keyword evidence="8" id="KW-0256">Endoplasmic reticulum</keyword>
<keyword evidence="5 8" id="KW-1133">Transmembrane helix</keyword>
<evidence type="ECO:0000256" key="5">
    <source>
        <dbReference type="ARBA" id="ARBA00022989"/>
    </source>
</evidence>
<dbReference type="GO" id="GO:1904257">
    <property type="term" value="P:zinc ion import into Golgi lumen"/>
    <property type="evidence" value="ECO:0007669"/>
    <property type="project" value="TreeGrafter"/>
</dbReference>
<dbReference type="SUPFAM" id="SSF161111">
    <property type="entry name" value="Cation efflux protein transmembrane domain-like"/>
    <property type="match status" value="1"/>
</dbReference>
<keyword evidence="3 8" id="KW-0813">Transport</keyword>
<proteinExistence type="inferred from homology"/>
<dbReference type="Pfam" id="PF01545">
    <property type="entry name" value="Cation_efflux"/>
    <property type="match status" value="1"/>
</dbReference>
<evidence type="ECO:0000256" key="7">
    <source>
        <dbReference type="ARBA" id="ARBA00023136"/>
    </source>
</evidence>
<sequence length="678" mass="75210">MQDLIDLAPLFLALPTLFVSLKLTNAISEFKTPSLAFYAVSLVQSAFLSSLLMLVVAILAKLGDGAPSTKEVKKSVQLSIGRQLVLFGAISLIFLADQLLCPARFMNLVILALLLSGPKDDHMSAELEETYAIDNKGVNQLIRKHQLFIIYLLSFLSDVVIASINGQDLMSLVLMYALLLIPIFVFLKPSADRQQSSTCGHLRIQTSGLLLLLCTVIMLSYNFESYNLKMIFVTAGSLTIFTISQLDVNHTNPINQVFNTSLFLTNYKRNIIILNTVMALILQTTTDSDNKMEALKMNIVDFAINMLLMLIVNPAKKSEHSSCSETVSDKSHPNSTFVSLVVQLFNSKDTRSIFNFLLLNVSFMFIQLLYSFRSKSLSLLSDSLHMMLDCTSLFLGLLASLIAKNNKQYPTREFPFGLTRIETLAGFTNGSLLLGVVFGILNESFQRLFHPVDLRKTDELLIVSILGLVVNLVGIFAFNHGHDGSHGHSHSHSHSHEHTHQHTHNHSESGEHAPNLSDNMHGIFLHILADTLGSVGVILSTLIIKLTGIQVIDPIASIFIALLILVSSIPLLKSSSSNLLLASSDSSVSELQYVLGEVLKVPGVRSYTTPRFWPVSDTNSKLTGYIHIQYYRTETSLSLRSKIDKLFKSSKSISKIYIQYENEIDDCWCRKDGIFSVG</sequence>
<dbReference type="Proteomes" id="UP000788993">
    <property type="component" value="Unassembled WGS sequence"/>
</dbReference>
<keyword evidence="6 8" id="KW-0406">Ion transport</keyword>
<feature type="transmembrane region" description="Helical" evidence="8">
    <location>
        <begin position="523"/>
        <end position="544"/>
    </location>
</feature>
<feature type="transmembrane region" description="Helical" evidence="8">
    <location>
        <begin position="461"/>
        <end position="478"/>
    </location>
</feature>
<comment type="function">
    <text evidence="8">Functions as a zinc transporter.</text>
</comment>
<feature type="transmembrane region" description="Helical" evidence="8">
    <location>
        <begin position="551"/>
        <end position="572"/>
    </location>
</feature>
<feature type="transmembrane region" description="Helical" evidence="8">
    <location>
        <begin position="353"/>
        <end position="372"/>
    </location>
</feature>
<comment type="similarity">
    <text evidence="2 8">Belongs to the cation diffusion facilitator (CDF) transporter (TC 2.A.4) family. SLC30A subfamily.</text>
</comment>
<feature type="compositionally biased region" description="Basic and acidic residues" evidence="9">
    <location>
        <begin position="494"/>
        <end position="511"/>
    </location>
</feature>
<dbReference type="GO" id="GO:0006882">
    <property type="term" value="P:intracellular zinc ion homeostasis"/>
    <property type="evidence" value="ECO:0007669"/>
    <property type="project" value="InterPro"/>
</dbReference>
<dbReference type="PANTHER" id="PTHR45755:SF4">
    <property type="entry name" value="ZINC TRANSPORTER 7"/>
    <property type="match status" value="1"/>
</dbReference>
<comment type="caution">
    <text evidence="8">Lacks conserved residue(s) required for the propagation of feature annotation.</text>
</comment>
<dbReference type="GO" id="GO:0005789">
    <property type="term" value="C:endoplasmic reticulum membrane"/>
    <property type="evidence" value="ECO:0007669"/>
    <property type="project" value="UniProtKB-SubCell"/>
</dbReference>
<dbReference type="PANTHER" id="PTHR45755">
    <property type="match status" value="1"/>
</dbReference>
<dbReference type="GO" id="GO:0005385">
    <property type="term" value="F:zinc ion transmembrane transporter activity"/>
    <property type="evidence" value="ECO:0007669"/>
    <property type="project" value="UniProtKB-UniRule"/>
</dbReference>
<reference evidence="11" key="1">
    <citation type="journal article" date="2021" name="Open Biol.">
        <title>Shared evolutionary footprints suggest mitochondrial oxidative damage underlies multiple complex I losses in fungi.</title>
        <authorList>
            <person name="Schikora-Tamarit M.A."/>
            <person name="Marcet-Houben M."/>
            <person name="Nosek J."/>
            <person name="Gabaldon T."/>
        </authorList>
    </citation>
    <scope>NUCLEOTIDE SEQUENCE</scope>
    <source>
        <strain evidence="11">NCAIM Y.01608</strain>
    </source>
</reference>
<evidence type="ECO:0000256" key="1">
    <source>
        <dbReference type="ARBA" id="ARBA00004141"/>
    </source>
</evidence>
<feature type="region of interest" description="Disordered" evidence="9">
    <location>
        <begin position="485"/>
        <end position="513"/>
    </location>
</feature>
<dbReference type="Gene3D" id="1.20.1510.10">
    <property type="entry name" value="Cation efflux protein transmembrane domain"/>
    <property type="match status" value="1"/>
</dbReference>
<organism evidence="11 12">
    <name type="scientific">Ogataea polymorpha</name>
    <dbReference type="NCBI Taxonomy" id="460523"/>
    <lineage>
        <taxon>Eukaryota</taxon>
        <taxon>Fungi</taxon>
        <taxon>Dikarya</taxon>
        <taxon>Ascomycota</taxon>
        <taxon>Saccharomycotina</taxon>
        <taxon>Pichiomycetes</taxon>
        <taxon>Pichiales</taxon>
        <taxon>Pichiaceae</taxon>
        <taxon>Ogataea</taxon>
    </lineage>
</organism>
<keyword evidence="4 8" id="KW-0812">Transmembrane</keyword>
<dbReference type="InterPro" id="IPR045316">
    <property type="entry name" value="Msc2-like"/>
</dbReference>
<dbReference type="InterPro" id="IPR027469">
    <property type="entry name" value="Cation_efflux_TMD_sf"/>
</dbReference>
<gene>
    <name evidence="11" type="ORF">OGATHE_002757</name>
</gene>
<protein>
    <recommendedName>
        <fullName evidence="8">Zinc transporter</fullName>
    </recommendedName>
</protein>
<feature type="domain" description="Cation efflux protein transmembrane" evidence="10">
    <location>
        <begin position="355"/>
        <end position="580"/>
    </location>
</feature>